<dbReference type="AlphaFoldDB" id="A0A167QT97"/>
<dbReference type="InterPro" id="IPR052146">
    <property type="entry name" value="HOT1"/>
</dbReference>
<dbReference type="InParanoid" id="A0A167QT97"/>
<dbReference type="OrthoDB" id="2287578at2759"/>
<protein>
    <recommendedName>
        <fullName evidence="1">Transcription activator GCR1-like domain-containing protein</fullName>
    </recommendedName>
</protein>
<dbReference type="Proteomes" id="UP000077315">
    <property type="component" value="Unassembled WGS sequence"/>
</dbReference>
<dbReference type="GeneID" id="28995672"/>
<dbReference type="GO" id="GO:0000981">
    <property type="term" value="F:DNA-binding transcription factor activity, RNA polymerase II-specific"/>
    <property type="evidence" value="ECO:0007669"/>
    <property type="project" value="TreeGrafter"/>
</dbReference>
<reference evidence="3" key="1">
    <citation type="submission" date="2015-06" db="EMBL/GenBank/DDBJ databases">
        <title>Expansion of signal transduction pathways in fungi by whole-genome duplication.</title>
        <authorList>
            <consortium name="DOE Joint Genome Institute"/>
            <person name="Corrochano L.M."/>
            <person name="Kuo A."/>
            <person name="Marcet-Houben M."/>
            <person name="Polaino S."/>
            <person name="Salamov A."/>
            <person name="Villalobos J.M."/>
            <person name="Alvarez M.I."/>
            <person name="Avalos J."/>
            <person name="Benito E.P."/>
            <person name="Benoit I."/>
            <person name="Burger G."/>
            <person name="Camino L.P."/>
            <person name="Canovas D."/>
            <person name="Cerda-Olmedo E."/>
            <person name="Cheng J.-F."/>
            <person name="Dominguez A."/>
            <person name="Elias M."/>
            <person name="Eslava A.P."/>
            <person name="Glaser F."/>
            <person name="Grimwood J."/>
            <person name="Gutierrez G."/>
            <person name="Heitman J."/>
            <person name="Henrissat B."/>
            <person name="Iturriaga E.A."/>
            <person name="Lang B.F."/>
            <person name="Lavin J.L."/>
            <person name="Lee S."/>
            <person name="Li W."/>
            <person name="Lindquist E."/>
            <person name="Lopez-Garcia S."/>
            <person name="Luque E.M."/>
            <person name="Marcos A.T."/>
            <person name="Martin J."/>
            <person name="McCluskey K."/>
            <person name="Medina H.R."/>
            <person name="Miralles-Duran A."/>
            <person name="Miyazaki A."/>
            <person name="Munoz-Torres E."/>
            <person name="Oguiza J.A."/>
            <person name="Ohm R."/>
            <person name="Olmedo M."/>
            <person name="Orejas M."/>
            <person name="Ortiz-Castellanos L."/>
            <person name="Pisabarro A.G."/>
            <person name="Rodriguez-Romero J."/>
            <person name="Ruiz-Herrera J."/>
            <person name="Ruiz-Vazquez R."/>
            <person name="Sanz C."/>
            <person name="Schackwitz W."/>
            <person name="Schmutz J."/>
            <person name="Shahriari M."/>
            <person name="Shelest E."/>
            <person name="Silva-Franco F."/>
            <person name="Soanes D."/>
            <person name="Syed K."/>
            <person name="Tagua V.G."/>
            <person name="Talbot N.J."/>
            <person name="Thon M."/>
            <person name="De vries R.P."/>
            <person name="Wiebenga A."/>
            <person name="Yadav J.S."/>
            <person name="Braun E.L."/>
            <person name="Baker S."/>
            <person name="Garre V."/>
            <person name="Horwitz B."/>
            <person name="Torres-Martinez S."/>
            <person name="Idnurm A."/>
            <person name="Herrera-Estrella A."/>
            <person name="Gabaldon T."/>
            <person name="Grigoriev I.V."/>
        </authorList>
    </citation>
    <scope>NUCLEOTIDE SEQUENCE [LARGE SCALE GENOMIC DNA]</scope>
    <source>
        <strain evidence="3">NRRL 1555(-)</strain>
    </source>
</reference>
<dbReference type="EMBL" id="KV440972">
    <property type="protein sequence ID" value="OAD80239.1"/>
    <property type="molecule type" value="Genomic_DNA"/>
</dbReference>
<dbReference type="RefSeq" id="XP_018298279.1">
    <property type="nucleotide sequence ID" value="XM_018434766.1"/>
</dbReference>
<dbReference type="PANTHER" id="PTHR37784">
    <property type="entry name" value="PROTEIN MSN1"/>
    <property type="match status" value="1"/>
</dbReference>
<dbReference type="Pfam" id="PF12550">
    <property type="entry name" value="GCR1_C"/>
    <property type="match status" value="1"/>
</dbReference>
<dbReference type="InterPro" id="IPR022210">
    <property type="entry name" value="TF_GCR1-like"/>
</dbReference>
<feature type="domain" description="Transcription activator GCR1-like" evidence="1">
    <location>
        <begin position="199"/>
        <end position="260"/>
    </location>
</feature>
<keyword evidence="3" id="KW-1185">Reference proteome</keyword>
<gene>
    <name evidence="2" type="ORF">PHYBLDRAFT_163263</name>
</gene>
<dbReference type="STRING" id="763407.A0A167QT97"/>
<evidence type="ECO:0000313" key="2">
    <source>
        <dbReference type="EMBL" id="OAD80239.1"/>
    </source>
</evidence>
<sequence length="367" mass="42664">MNPNAPSYSAATSDVNVRMMEAQVSTSREAEVNRPENIKRSYASKQKEYKDWYDEAFSSIPLENHYTVYGDKLHLFLKDCVVNRTYRRDTGKTIKSVEAFVETDVEPTDILLQRALPLMARKLADMQNANSGFHREVLWEFGVLHQKIDDLVSGRIPLRSLQEDGGERDGARSTEVQAFPVPANNSEPISQLPDIPVWYRMSRGVQTVTDLWREWHVGLSDCVSIHEMETRYSIAWRNNDRQFFNRCKRIVDCIKEYMVDNSSVLYSKDINLFESILKEYFFLSLYHYEEACNIQLQYLGLDTAGDALREQYIQNIQFVNVVPKRQNVVSQTWLCKKRHAQEAKCRVPNVAVVYIQCNVFFIVVLMQ</sequence>
<proteinExistence type="predicted"/>
<dbReference type="GO" id="GO:0000978">
    <property type="term" value="F:RNA polymerase II cis-regulatory region sequence-specific DNA binding"/>
    <property type="evidence" value="ECO:0007669"/>
    <property type="project" value="TreeGrafter"/>
</dbReference>
<dbReference type="GO" id="GO:0060963">
    <property type="term" value="P:positive regulation of ribosomal protein gene transcription by RNA polymerase II"/>
    <property type="evidence" value="ECO:0007669"/>
    <property type="project" value="TreeGrafter"/>
</dbReference>
<dbReference type="PANTHER" id="PTHR37784:SF2">
    <property type="entry name" value="HIGH-OSMOLARITY-INDUCED TRANSCRIPTION PROTEIN 1"/>
    <property type="match status" value="1"/>
</dbReference>
<name>A0A167QT97_PHYB8</name>
<evidence type="ECO:0000259" key="1">
    <source>
        <dbReference type="Pfam" id="PF12550"/>
    </source>
</evidence>
<dbReference type="VEuPathDB" id="FungiDB:PHYBLDRAFT_163263"/>
<accession>A0A167QT97</accession>
<evidence type="ECO:0000313" key="3">
    <source>
        <dbReference type="Proteomes" id="UP000077315"/>
    </source>
</evidence>
<organism evidence="2 3">
    <name type="scientific">Phycomyces blakesleeanus (strain ATCC 8743b / DSM 1359 / FGSC 10004 / NBRC 33097 / NRRL 1555)</name>
    <dbReference type="NCBI Taxonomy" id="763407"/>
    <lineage>
        <taxon>Eukaryota</taxon>
        <taxon>Fungi</taxon>
        <taxon>Fungi incertae sedis</taxon>
        <taxon>Mucoromycota</taxon>
        <taxon>Mucoromycotina</taxon>
        <taxon>Mucoromycetes</taxon>
        <taxon>Mucorales</taxon>
        <taxon>Phycomycetaceae</taxon>
        <taxon>Phycomyces</taxon>
    </lineage>
</organism>